<evidence type="ECO:0000313" key="2">
    <source>
        <dbReference type="Proteomes" id="UP001177597"/>
    </source>
</evidence>
<evidence type="ECO:0000313" key="1">
    <source>
        <dbReference type="EMBL" id="WGL94879.1"/>
    </source>
</evidence>
<dbReference type="AlphaFoldDB" id="A0AA95GF72"/>
<gene>
    <name evidence="1" type="ORF">QE207_14485</name>
</gene>
<protein>
    <submittedName>
        <fullName evidence="1">Uncharacterized protein</fullName>
    </submittedName>
</protein>
<dbReference type="RefSeq" id="WP_280629027.1">
    <property type="nucleotide sequence ID" value="NZ_CP123498.1"/>
</dbReference>
<accession>A0AA95GF72</accession>
<dbReference type="EMBL" id="CP123498">
    <property type="protein sequence ID" value="WGL94879.1"/>
    <property type="molecule type" value="Genomic_DNA"/>
</dbReference>
<organism evidence="1 2">
    <name type="scientific">Arsenophonus nasoniae</name>
    <name type="common">son-killer infecting Nasonia vitripennis</name>
    <dbReference type="NCBI Taxonomy" id="638"/>
    <lineage>
        <taxon>Bacteria</taxon>
        <taxon>Pseudomonadati</taxon>
        <taxon>Pseudomonadota</taxon>
        <taxon>Gammaproteobacteria</taxon>
        <taxon>Enterobacterales</taxon>
        <taxon>Morganellaceae</taxon>
        <taxon>Arsenophonus</taxon>
    </lineage>
</organism>
<proteinExistence type="predicted"/>
<reference evidence="1" key="1">
    <citation type="submission" date="2023-04" db="EMBL/GenBank/DDBJ databases">
        <title>Genome dynamics across the evolutionary transition to endosymbiosis.</title>
        <authorList>
            <person name="Siozios S."/>
            <person name="Nadal-Jimenez P."/>
            <person name="Azagi T."/>
            <person name="Sprong H."/>
            <person name="Frost C.L."/>
            <person name="Parratt S.R."/>
            <person name="Taylor G."/>
            <person name="Brettell L."/>
            <person name="Lew K.C."/>
            <person name="Croft L."/>
            <person name="King K.C."/>
            <person name="Brockhurst M.A."/>
            <person name="Hypsa V."/>
            <person name="Novakova E."/>
            <person name="Darby A.C."/>
            <person name="Hurst G.D.D."/>
        </authorList>
    </citation>
    <scope>NUCLEOTIDE SEQUENCE</scope>
    <source>
        <strain evidence="1">AIh</strain>
    </source>
</reference>
<dbReference type="Proteomes" id="UP001177597">
    <property type="component" value="Chromosome"/>
</dbReference>
<name>A0AA95GF72_9GAMM</name>
<sequence>MAYYPIASLEVGRLLTKTEYRLHNQKVANDNRLTRQRQQMERNRLGDIIAEKSCVISNQMLCQTKSAISQII</sequence>